<dbReference type="GO" id="GO:0006282">
    <property type="term" value="P:regulation of DNA repair"/>
    <property type="evidence" value="ECO:0007669"/>
    <property type="project" value="InterPro"/>
</dbReference>
<evidence type="ECO:0000259" key="8">
    <source>
        <dbReference type="Pfam" id="PF05028"/>
    </source>
</evidence>
<evidence type="ECO:0000313" key="11">
    <source>
        <dbReference type="Proteomes" id="UP000663852"/>
    </source>
</evidence>
<feature type="compositionally biased region" description="Basic and acidic residues" evidence="6">
    <location>
        <begin position="99"/>
        <end position="111"/>
    </location>
</feature>
<dbReference type="PANTHER" id="PTHR12837:SF15">
    <property type="entry name" value="POLY(ADP-RIBOSE) GLYCOHYDROLASE"/>
    <property type="match status" value="1"/>
</dbReference>
<dbReference type="Pfam" id="PF00535">
    <property type="entry name" value="Glycos_transf_2"/>
    <property type="match status" value="1"/>
</dbReference>
<comment type="similarity">
    <text evidence="1">Belongs to the poly(ADP-ribose) glycohydrolase family.</text>
</comment>
<dbReference type="InterPro" id="IPR046372">
    <property type="entry name" value="PARG_cat_C"/>
</dbReference>
<dbReference type="PANTHER" id="PTHR12837">
    <property type="entry name" value="POLY ADP-RIBOSE GLYCOHYDROLASE"/>
    <property type="match status" value="1"/>
</dbReference>
<dbReference type="InterPro" id="IPR048362">
    <property type="entry name" value="PARG_helical"/>
</dbReference>
<accession>A0A814J2S0</accession>
<dbReference type="GO" id="GO:0005737">
    <property type="term" value="C:cytoplasm"/>
    <property type="evidence" value="ECO:0007669"/>
    <property type="project" value="TreeGrafter"/>
</dbReference>
<dbReference type="GO" id="GO:0009225">
    <property type="term" value="P:nucleotide-sugar metabolic process"/>
    <property type="evidence" value="ECO:0007669"/>
    <property type="project" value="TreeGrafter"/>
</dbReference>
<dbReference type="GO" id="GO:0005634">
    <property type="term" value="C:nucleus"/>
    <property type="evidence" value="ECO:0007669"/>
    <property type="project" value="TreeGrafter"/>
</dbReference>
<evidence type="ECO:0000256" key="6">
    <source>
        <dbReference type="SAM" id="MobiDB-lite"/>
    </source>
</evidence>
<proteinExistence type="inferred from homology"/>
<dbReference type="InterPro" id="IPR007724">
    <property type="entry name" value="Poly_GlycHdrlase"/>
</dbReference>
<feature type="region of interest" description="Disordered" evidence="6">
    <location>
        <begin position="1"/>
        <end position="119"/>
    </location>
</feature>
<dbReference type="GO" id="GO:1990966">
    <property type="term" value="P:ATP generation from poly-ADP-D-ribose"/>
    <property type="evidence" value="ECO:0007669"/>
    <property type="project" value="TreeGrafter"/>
</dbReference>
<name>A0A814J2S0_ADIRI</name>
<evidence type="ECO:0000259" key="7">
    <source>
        <dbReference type="Pfam" id="PF00535"/>
    </source>
</evidence>
<dbReference type="OrthoDB" id="1937899at2759"/>
<dbReference type="Pfam" id="PF05028">
    <property type="entry name" value="PARG_cat_C"/>
    <property type="match status" value="1"/>
</dbReference>
<gene>
    <name evidence="10" type="ORF">EDS130_LOCUS16456</name>
</gene>
<feature type="binding site" evidence="5">
    <location>
        <position position="453"/>
    </location>
    <ligand>
        <name>substrate</name>
    </ligand>
</feature>
<comment type="caution">
    <text evidence="10">The sequence shown here is derived from an EMBL/GenBank/DDBJ whole genome shotgun (WGS) entry which is preliminary data.</text>
</comment>
<evidence type="ECO:0000256" key="4">
    <source>
        <dbReference type="PIRSR" id="PIRSR607724-1"/>
    </source>
</evidence>
<evidence type="ECO:0000256" key="1">
    <source>
        <dbReference type="ARBA" id="ARBA00009545"/>
    </source>
</evidence>
<dbReference type="EC" id="3.2.1.143" evidence="2"/>
<feature type="compositionally biased region" description="Acidic residues" evidence="6">
    <location>
        <begin position="65"/>
        <end position="75"/>
    </location>
</feature>
<dbReference type="Proteomes" id="UP000663852">
    <property type="component" value="Unassembled WGS sequence"/>
</dbReference>
<feature type="compositionally biased region" description="Basic and acidic residues" evidence="6">
    <location>
        <begin position="35"/>
        <end position="44"/>
    </location>
</feature>
<dbReference type="EMBL" id="CAJNOJ010000071">
    <property type="protein sequence ID" value="CAF1031886.1"/>
    <property type="molecule type" value="Genomic_DNA"/>
</dbReference>
<feature type="domain" description="PARG catalytic Macro" evidence="8">
    <location>
        <begin position="406"/>
        <end position="606"/>
    </location>
</feature>
<feature type="domain" description="Glycosyltransferase 2-like" evidence="7">
    <location>
        <begin position="636"/>
        <end position="809"/>
    </location>
</feature>
<sequence length="893" mass="102319">MSTSPSNRKKSPNKTTVDTPTRRKRCIELPVSVDVEEKSNEKRTKTSPVSNMNSKDRAEKASTEQYEDDFEEDAGSVEKKNASEEDLSPRLSNYDEDSREGKYYNESKSSQDEPSSQPITDISLSFFEGLDFENVDDEDDGTYQGVPLSEISNICEKPPRLMDMMDVRDPNHTFLIQPFKYDPANEDCEPKSILEDGSYVDEWDQDHVRLPCSPSYVTKNGTQRWSIIQDALRKLQRMAETYMASVEDIKETIEECAGRTYQLNCLERLLNEEYSSDERAHFLSTVLSNICSLAMNVHKICSKPPPLLRIGSNRTVTMSQRQCASLMACAFFCLFPRRFNQKVGSEYENYQNPNFNTLFQGGRTGGPSWKLEKLKCVFNYFRRITDKMPNGVLSFRRYRLPETCLPKWADSKEPLCKLHVTKNKTIEDMDGLLQVDFANKYIGGGVMNEGCVQEEIRFVICPEMLVSLLLCEVIQANECVFLIGCERFSSYRGYSTSFEFKEDYTDKTPKDVWGRKLCHVVAMDAIAFRDRATQYKVPNMRRELIKAYTCFRIPAGVTDEKSGIATGNWGCGAFNGNKQLKAIIQLIASSQAGRPLVYLTFRDQGLVTSFYKVYEHLQKEKATILEQIIRMSIDVSIVMPVRNAVQWLDETFQSLMQQSVENIQIELSIYNDGSAASDDTLSMIERWRNRLETKYKLIVHGHGDEEARGVGYAKNRAVQHSSGRFLCFQDADDLMCPNRVQEQYRIAVKQTDDAFLIGSKYERIPEGSTDRYTQWANNLTEEQLYTQIYLAHGPTLIMPTWFCARSWFDRLGGFDEIARVIGFCDMDPKKITKGFYTDELSEGKDKRRIPIIHFSQAIPPIIICVKLGLTNNDFEANLASLNIREGVDYWLFS</sequence>
<evidence type="ECO:0000256" key="5">
    <source>
        <dbReference type="PIRSR" id="PIRSR607724-2"/>
    </source>
</evidence>
<feature type="binding site" evidence="5">
    <location>
        <position position="494"/>
    </location>
    <ligand>
        <name>substrate</name>
    </ligand>
</feature>
<dbReference type="Pfam" id="PF20811">
    <property type="entry name" value="PARG_cat_N"/>
    <property type="match status" value="1"/>
</dbReference>
<evidence type="ECO:0000259" key="9">
    <source>
        <dbReference type="Pfam" id="PF20811"/>
    </source>
</evidence>
<dbReference type="GO" id="GO:0005975">
    <property type="term" value="P:carbohydrate metabolic process"/>
    <property type="evidence" value="ECO:0007669"/>
    <property type="project" value="InterPro"/>
</dbReference>
<feature type="domain" description="PARG helical" evidence="9">
    <location>
        <begin position="275"/>
        <end position="397"/>
    </location>
</feature>
<feature type="active site" evidence="4">
    <location>
        <position position="436"/>
    </location>
</feature>
<reference evidence="10" key="1">
    <citation type="submission" date="2021-02" db="EMBL/GenBank/DDBJ databases">
        <authorList>
            <person name="Nowell W R."/>
        </authorList>
    </citation>
    <scope>NUCLEOTIDE SEQUENCE</scope>
</reference>
<feature type="binding site" evidence="5">
    <location>
        <position position="439"/>
    </location>
    <ligand>
        <name>substrate</name>
    </ligand>
</feature>
<dbReference type="SUPFAM" id="SSF53448">
    <property type="entry name" value="Nucleotide-diphospho-sugar transferases"/>
    <property type="match status" value="1"/>
</dbReference>
<dbReference type="InterPro" id="IPR029044">
    <property type="entry name" value="Nucleotide-diphossugar_trans"/>
</dbReference>
<feature type="active site" evidence="4">
    <location>
        <position position="455"/>
    </location>
</feature>
<evidence type="ECO:0000256" key="3">
    <source>
        <dbReference type="ARBA" id="ARBA00022801"/>
    </source>
</evidence>
<dbReference type="InterPro" id="IPR001173">
    <property type="entry name" value="Glyco_trans_2-like"/>
</dbReference>
<keyword evidence="3" id="KW-0378">Hydrolase</keyword>
<dbReference type="Gene3D" id="3.90.550.10">
    <property type="entry name" value="Spore Coat Polysaccharide Biosynthesis Protein SpsA, Chain A"/>
    <property type="match status" value="1"/>
</dbReference>
<organism evidence="10 11">
    <name type="scientific">Adineta ricciae</name>
    <name type="common">Rotifer</name>
    <dbReference type="NCBI Taxonomy" id="249248"/>
    <lineage>
        <taxon>Eukaryota</taxon>
        <taxon>Metazoa</taxon>
        <taxon>Spiralia</taxon>
        <taxon>Gnathifera</taxon>
        <taxon>Rotifera</taxon>
        <taxon>Eurotatoria</taxon>
        <taxon>Bdelloidea</taxon>
        <taxon>Adinetida</taxon>
        <taxon>Adinetidae</taxon>
        <taxon>Adineta</taxon>
    </lineage>
</organism>
<evidence type="ECO:0000313" key="10">
    <source>
        <dbReference type="EMBL" id="CAF1031886.1"/>
    </source>
</evidence>
<dbReference type="AlphaFoldDB" id="A0A814J2S0"/>
<protein>
    <recommendedName>
        <fullName evidence="2">poly(ADP-ribose) glycohydrolase</fullName>
        <ecNumber evidence="2">3.2.1.143</ecNumber>
    </recommendedName>
</protein>
<evidence type="ECO:0000256" key="2">
    <source>
        <dbReference type="ARBA" id="ARBA00012255"/>
    </source>
</evidence>
<dbReference type="GO" id="GO:0004649">
    <property type="term" value="F:poly(ADP-ribose) glycohydrolase activity"/>
    <property type="evidence" value="ECO:0007669"/>
    <property type="project" value="UniProtKB-EC"/>
</dbReference>
<feature type="active site" evidence="4">
    <location>
        <position position="454"/>
    </location>
</feature>